<protein>
    <recommendedName>
        <fullName evidence="4">DUF2157 domain-containing protein</fullName>
    </recommendedName>
</protein>
<dbReference type="OrthoDB" id="9770600at2"/>
<name>A0A1N6HK48_9RHOB</name>
<evidence type="ECO:0008006" key="4">
    <source>
        <dbReference type="Google" id="ProtNLM"/>
    </source>
</evidence>
<feature type="transmembrane region" description="Helical" evidence="1">
    <location>
        <begin position="263"/>
        <end position="282"/>
    </location>
</feature>
<dbReference type="STRING" id="1217970.SAMN05444002_3452"/>
<keyword evidence="3" id="KW-1185">Reference proteome</keyword>
<gene>
    <name evidence="2" type="ORF">SAMN05444002_3452</name>
</gene>
<keyword evidence="1" id="KW-0472">Membrane</keyword>
<reference evidence="3" key="1">
    <citation type="submission" date="2016-11" db="EMBL/GenBank/DDBJ databases">
        <authorList>
            <person name="Varghese N."/>
            <person name="Submissions S."/>
        </authorList>
    </citation>
    <scope>NUCLEOTIDE SEQUENCE [LARGE SCALE GENOMIC DNA]</scope>
    <source>
        <strain evidence="3">DSM 29440</strain>
    </source>
</reference>
<dbReference type="RefSeq" id="WP_074257354.1">
    <property type="nucleotide sequence ID" value="NZ_FSRL01000001.1"/>
</dbReference>
<evidence type="ECO:0000256" key="1">
    <source>
        <dbReference type="SAM" id="Phobius"/>
    </source>
</evidence>
<proteinExistence type="predicted"/>
<feature type="transmembrane region" description="Helical" evidence="1">
    <location>
        <begin position="55"/>
        <end position="78"/>
    </location>
</feature>
<feature type="transmembrane region" description="Helical" evidence="1">
    <location>
        <begin position="115"/>
        <end position="136"/>
    </location>
</feature>
<feature type="transmembrane region" description="Helical" evidence="1">
    <location>
        <begin position="309"/>
        <end position="328"/>
    </location>
</feature>
<keyword evidence="1" id="KW-1133">Transmembrane helix</keyword>
<accession>A0A1N6HK48</accession>
<dbReference type="Proteomes" id="UP000184932">
    <property type="component" value="Unassembled WGS sequence"/>
</dbReference>
<evidence type="ECO:0000313" key="3">
    <source>
        <dbReference type="Proteomes" id="UP000184932"/>
    </source>
</evidence>
<feature type="transmembrane region" description="Helical" evidence="1">
    <location>
        <begin position="167"/>
        <end position="187"/>
    </location>
</feature>
<evidence type="ECO:0000313" key="2">
    <source>
        <dbReference type="EMBL" id="SIO20161.1"/>
    </source>
</evidence>
<sequence>MSITGDDIRAAVGAGKISEAQATAIVALADARRGARENLDGLDEPFELFKGFNEIFIVVGLTILFVGWCGLTGVSAWLSGAPEMPLLVFAVIGMAVLAALAGYFTKRRRMVAPSIALSIMFAISALQAGWVLGSWFAQEEGIIILAAAVTTLCLLGWWGLFRIPFALLLVALGAYVTAFSATSLAGVEFRRWQDAFLLSDNAAFAWVTLAMGLLGLVLALRFDMSDPHRVTRRTAQAFWLHVISAPAIVNTVAFTLFQQGGAAAYIILSGFLLLMALFAIVIDRRSFLISGIGYVVALVAIVAEGNTWAFILLLGVFLVALGAFWESIRGAIMAALPRFPGKDNLPPWTRPREFSA</sequence>
<organism evidence="2 3">
    <name type="scientific">Vannielia litorea</name>
    <dbReference type="NCBI Taxonomy" id="1217970"/>
    <lineage>
        <taxon>Bacteria</taxon>
        <taxon>Pseudomonadati</taxon>
        <taxon>Pseudomonadota</taxon>
        <taxon>Alphaproteobacteria</taxon>
        <taxon>Rhodobacterales</taxon>
        <taxon>Paracoccaceae</taxon>
        <taxon>Vannielia</taxon>
    </lineage>
</organism>
<feature type="transmembrane region" description="Helical" evidence="1">
    <location>
        <begin position="203"/>
        <end position="222"/>
    </location>
</feature>
<keyword evidence="1" id="KW-0812">Transmembrane</keyword>
<feature type="transmembrane region" description="Helical" evidence="1">
    <location>
        <begin position="84"/>
        <end position="103"/>
    </location>
</feature>
<dbReference type="EMBL" id="FSRL01000001">
    <property type="protein sequence ID" value="SIO20161.1"/>
    <property type="molecule type" value="Genomic_DNA"/>
</dbReference>
<feature type="transmembrane region" description="Helical" evidence="1">
    <location>
        <begin position="287"/>
        <end position="303"/>
    </location>
</feature>
<feature type="transmembrane region" description="Helical" evidence="1">
    <location>
        <begin position="234"/>
        <end position="257"/>
    </location>
</feature>
<feature type="transmembrane region" description="Helical" evidence="1">
    <location>
        <begin position="142"/>
        <end position="160"/>
    </location>
</feature>
<dbReference type="AlphaFoldDB" id="A0A1N6HK48"/>